<dbReference type="Proteomes" id="UP000230407">
    <property type="component" value="Unassembled WGS sequence"/>
</dbReference>
<accession>A0A2M8LTU5</accession>
<evidence type="ECO:0000313" key="4">
    <source>
        <dbReference type="EMBL" id="PJE95374.1"/>
    </source>
</evidence>
<feature type="region of interest" description="Disordered" evidence="2">
    <location>
        <begin position="1"/>
        <end position="25"/>
    </location>
</feature>
<sequence>MTDHTGTAVPPAPTPTPTPADVGRLYDRSTGVVDSAANGNIHSGYWEDDTDRSSLTEATDRLTDLVADRLAASPGERLLDVGCGTGRPALRVAAARGVLVEGISVSREEVEAARAHAGEGGLADRVAFGHTDVMELPFAAESFDGAWAIESLMHMSDRAGALSRIARTLRPGGRLVVADVLLRRPVTGEVKEFVDHMCLAFQAPWLPGPGEYREAVRQAGLELLEFSDIGEHVRRTYREFAAALGEAGAHGGDGPGGGEAEGDIVGSADALPRFGELPEIGYVLLVARRPVR</sequence>
<dbReference type="GO" id="GO:0032259">
    <property type="term" value="P:methylation"/>
    <property type="evidence" value="ECO:0007669"/>
    <property type="project" value="UniProtKB-KW"/>
</dbReference>
<dbReference type="RefSeq" id="WP_100204018.1">
    <property type="nucleotide sequence ID" value="NZ_PGGW01000066.1"/>
</dbReference>
<protein>
    <submittedName>
        <fullName evidence="4">Class I SAM-dependent methyltransferase</fullName>
    </submittedName>
</protein>
<dbReference type="Pfam" id="PF08241">
    <property type="entry name" value="Methyltransf_11"/>
    <property type="match status" value="1"/>
</dbReference>
<dbReference type="EMBL" id="PGGW01000066">
    <property type="protein sequence ID" value="PJE95374.1"/>
    <property type="molecule type" value="Genomic_DNA"/>
</dbReference>
<organism evidence="4 5">
    <name type="scientific">Streptomyces carminius</name>
    <dbReference type="NCBI Taxonomy" id="2665496"/>
    <lineage>
        <taxon>Bacteria</taxon>
        <taxon>Bacillati</taxon>
        <taxon>Actinomycetota</taxon>
        <taxon>Actinomycetes</taxon>
        <taxon>Kitasatosporales</taxon>
        <taxon>Streptomycetaceae</taxon>
        <taxon>Streptomyces</taxon>
    </lineage>
</organism>
<name>A0A2M8LTU5_9ACTN</name>
<dbReference type="SUPFAM" id="SSF53335">
    <property type="entry name" value="S-adenosyl-L-methionine-dependent methyltransferases"/>
    <property type="match status" value="1"/>
</dbReference>
<keyword evidence="4" id="KW-0489">Methyltransferase</keyword>
<evidence type="ECO:0000256" key="1">
    <source>
        <dbReference type="ARBA" id="ARBA00022679"/>
    </source>
</evidence>
<evidence type="ECO:0000313" key="5">
    <source>
        <dbReference type="Proteomes" id="UP000230407"/>
    </source>
</evidence>
<dbReference type="InterPro" id="IPR050447">
    <property type="entry name" value="Erg6_SMT_methyltransf"/>
</dbReference>
<dbReference type="PANTHER" id="PTHR44068:SF11">
    <property type="entry name" value="GERANYL DIPHOSPHATE 2-C-METHYLTRANSFERASE"/>
    <property type="match status" value="1"/>
</dbReference>
<dbReference type="Gene3D" id="3.40.50.150">
    <property type="entry name" value="Vaccinia Virus protein VP39"/>
    <property type="match status" value="1"/>
</dbReference>
<dbReference type="AlphaFoldDB" id="A0A2M8LTU5"/>
<dbReference type="GO" id="GO:0008757">
    <property type="term" value="F:S-adenosylmethionine-dependent methyltransferase activity"/>
    <property type="evidence" value="ECO:0007669"/>
    <property type="project" value="InterPro"/>
</dbReference>
<keyword evidence="5" id="KW-1185">Reference proteome</keyword>
<proteinExistence type="predicted"/>
<evidence type="ECO:0000256" key="2">
    <source>
        <dbReference type="SAM" id="MobiDB-lite"/>
    </source>
</evidence>
<keyword evidence="1 4" id="KW-0808">Transferase</keyword>
<dbReference type="InterPro" id="IPR029063">
    <property type="entry name" value="SAM-dependent_MTases_sf"/>
</dbReference>
<evidence type="ECO:0000259" key="3">
    <source>
        <dbReference type="Pfam" id="PF08241"/>
    </source>
</evidence>
<dbReference type="InterPro" id="IPR013216">
    <property type="entry name" value="Methyltransf_11"/>
</dbReference>
<comment type="caution">
    <text evidence="4">The sequence shown here is derived from an EMBL/GenBank/DDBJ whole genome shotgun (WGS) entry which is preliminary data.</text>
</comment>
<reference evidence="4 5" key="1">
    <citation type="submission" date="2017-11" db="EMBL/GenBank/DDBJ databases">
        <title>Streptomyces carmine sp. nov., a novel actinomycete isolated from Sophora alopecuroides in Xinjiang, China.</title>
        <authorList>
            <person name="Wang Y."/>
            <person name="Luo X."/>
            <person name="Wan C."/>
            <person name="Zhang L."/>
        </authorList>
    </citation>
    <scope>NUCLEOTIDE SEQUENCE [LARGE SCALE GENOMIC DNA]</scope>
    <source>
        <strain evidence="4 5">TRM SA0054</strain>
    </source>
</reference>
<dbReference type="CDD" id="cd02440">
    <property type="entry name" value="AdoMet_MTases"/>
    <property type="match status" value="1"/>
</dbReference>
<dbReference type="PANTHER" id="PTHR44068">
    <property type="entry name" value="ZGC:194242"/>
    <property type="match status" value="1"/>
</dbReference>
<gene>
    <name evidence="4" type="ORF">CUT44_24135</name>
</gene>
<feature type="domain" description="Methyltransferase type 11" evidence="3">
    <location>
        <begin position="79"/>
        <end position="177"/>
    </location>
</feature>